<evidence type="ECO:0000313" key="1">
    <source>
        <dbReference type="EMBL" id="PHQ31808.1"/>
    </source>
</evidence>
<gene>
    <name evidence="1" type="ORF">CEE69_28955</name>
</gene>
<accession>A0A2G1VYE2</accession>
<dbReference type="AlphaFoldDB" id="A0A2G1VYE2"/>
<keyword evidence="2" id="KW-1185">Reference proteome</keyword>
<organism evidence="1 2">
    <name type="scientific">Rhodopirellula bahusiensis</name>
    <dbReference type="NCBI Taxonomy" id="2014065"/>
    <lineage>
        <taxon>Bacteria</taxon>
        <taxon>Pseudomonadati</taxon>
        <taxon>Planctomycetota</taxon>
        <taxon>Planctomycetia</taxon>
        <taxon>Pirellulales</taxon>
        <taxon>Pirellulaceae</taxon>
        <taxon>Rhodopirellula</taxon>
    </lineage>
</organism>
<comment type="caution">
    <text evidence="1">The sequence shown here is derived from an EMBL/GenBank/DDBJ whole genome shotgun (WGS) entry which is preliminary data.</text>
</comment>
<reference evidence="1 2" key="1">
    <citation type="submission" date="2017-06" db="EMBL/GenBank/DDBJ databases">
        <title>Description of Rhodopirellula bahusiensis sp. nov.</title>
        <authorList>
            <person name="Kizina J."/>
            <person name="Harder J."/>
        </authorList>
    </citation>
    <scope>NUCLEOTIDE SEQUENCE [LARGE SCALE GENOMIC DNA]</scope>
    <source>
        <strain evidence="1 2">SWK21</strain>
    </source>
</reference>
<dbReference type="EMBL" id="NIZW01000038">
    <property type="protein sequence ID" value="PHQ31808.1"/>
    <property type="molecule type" value="Genomic_DNA"/>
</dbReference>
<sequence length="170" mass="19287">MDHQAAAWCFDGTVLQLFDRPVSARFIRQCSFNVGFVSCFDGRQFSLEGLQLFFVRKFLKHFQLGLLQLHIQCSLFDRKLFLFDLQFAQVAAVRHHADMAHSLASILQSCFCDGDVLLKGQQFRLKSSLVVFFDCDTSSCHLSSRSVRAGLRPIRILGPLVDLLLDKQGV</sequence>
<name>A0A2G1VYE2_9BACT</name>
<proteinExistence type="predicted"/>
<evidence type="ECO:0000313" key="2">
    <source>
        <dbReference type="Proteomes" id="UP000225740"/>
    </source>
</evidence>
<protein>
    <submittedName>
        <fullName evidence="1">Uncharacterized protein</fullName>
    </submittedName>
</protein>
<dbReference type="Proteomes" id="UP000225740">
    <property type="component" value="Unassembled WGS sequence"/>
</dbReference>